<keyword evidence="2" id="KW-1185">Reference proteome</keyword>
<name>A0ACC2P3K7_9HYME</name>
<evidence type="ECO:0000313" key="2">
    <source>
        <dbReference type="Proteomes" id="UP001239111"/>
    </source>
</evidence>
<proteinExistence type="predicted"/>
<accession>A0ACC2P3K7</accession>
<organism evidence="1 2">
    <name type="scientific">Eretmocerus hayati</name>
    <dbReference type="NCBI Taxonomy" id="131215"/>
    <lineage>
        <taxon>Eukaryota</taxon>
        <taxon>Metazoa</taxon>
        <taxon>Ecdysozoa</taxon>
        <taxon>Arthropoda</taxon>
        <taxon>Hexapoda</taxon>
        <taxon>Insecta</taxon>
        <taxon>Pterygota</taxon>
        <taxon>Neoptera</taxon>
        <taxon>Endopterygota</taxon>
        <taxon>Hymenoptera</taxon>
        <taxon>Apocrita</taxon>
        <taxon>Proctotrupomorpha</taxon>
        <taxon>Chalcidoidea</taxon>
        <taxon>Aphelinidae</taxon>
        <taxon>Aphelininae</taxon>
        <taxon>Eretmocerus</taxon>
    </lineage>
</organism>
<evidence type="ECO:0000313" key="1">
    <source>
        <dbReference type="EMBL" id="KAJ8678053.1"/>
    </source>
</evidence>
<sequence length="213" mass="24072">MKKRDELKSTPLLQVAADIKLGLKWEVALNQKFCDNEAVCKDRCQNADVMEEDIIHFLPDGRRKVIPRERHKLVENAVPSIVDIKRRSFADDGDSLSILEESTRDLDQFSKEPAERNENAQGHALASDDCHTPLDKDQSSSGDFLSILDECTTDSDEYFHKPRGCVSTESNEKHILLRSESTQSTRDPVSDDDVLAIDELIDERICPTLCSIK</sequence>
<protein>
    <submittedName>
        <fullName evidence="1">Uncharacterized protein</fullName>
    </submittedName>
</protein>
<dbReference type="EMBL" id="CM056742">
    <property type="protein sequence ID" value="KAJ8678053.1"/>
    <property type="molecule type" value="Genomic_DNA"/>
</dbReference>
<dbReference type="Proteomes" id="UP001239111">
    <property type="component" value="Chromosome 2"/>
</dbReference>
<reference evidence="1" key="1">
    <citation type="submission" date="2023-04" db="EMBL/GenBank/DDBJ databases">
        <title>A chromosome-level genome assembly of the parasitoid wasp Eretmocerus hayati.</title>
        <authorList>
            <person name="Zhong Y."/>
            <person name="Liu S."/>
            <person name="Liu Y."/>
        </authorList>
    </citation>
    <scope>NUCLEOTIDE SEQUENCE</scope>
    <source>
        <strain evidence="1">ZJU_SS_LIU_2023</strain>
    </source>
</reference>
<gene>
    <name evidence="1" type="ORF">QAD02_013840</name>
</gene>
<comment type="caution">
    <text evidence="1">The sequence shown here is derived from an EMBL/GenBank/DDBJ whole genome shotgun (WGS) entry which is preliminary data.</text>
</comment>